<organism evidence="3 4">
    <name type="scientific">Trinickia dabaoshanensis</name>
    <dbReference type="NCBI Taxonomy" id="564714"/>
    <lineage>
        <taxon>Bacteria</taxon>
        <taxon>Pseudomonadati</taxon>
        <taxon>Pseudomonadota</taxon>
        <taxon>Betaproteobacteria</taxon>
        <taxon>Burkholderiales</taxon>
        <taxon>Burkholderiaceae</taxon>
        <taxon>Trinickia</taxon>
    </lineage>
</organism>
<dbReference type="OrthoDB" id="8480037at2"/>
<dbReference type="Gene3D" id="3.40.50.1820">
    <property type="entry name" value="alpha/beta hydrolase"/>
    <property type="match status" value="1"/>
</dbReference>
<dbReference type="Pfam" id="PF00975">
    <property type="entry name" value="Thioesterase"/>
    <property type="match status" value="1"/>
</dbReference>
<protein>
    <submittedName>
        <fullName evidence="3">Thioesterase</fullName>
    </submittedName>
</protein>
<dbReference type="AlphaFoldDB" id="A0A2N7W1L9"/>
<dbReference type="EMBL" id="PNYA01000002">
    <property type="protein sequence ID" value="PMS23300.1"/>
    <property type="molecule type" value="Genomic_DNA"/>
</dbReference>
<dbReference type="PANTHER" id="PTHR11487">
    <property type="entry name" value="THIOESTERASE"/>
    <property type="match status" value="1"/>
</dbReference>
<dbReference type="PANTHER" id="PTHR11487:SF0">
    <property type="entry name" value="S-ACYL FATTY ACID SYNTHASE THIOESTERASE, MEDIUM CHAIN"/>
    <property type="match status" value="1"/>
</dbReference>
<reference evidence="3 4" key="1">
    <citation type="submission" date="2018-01" db="EMBL/GenBank/DDBJ databases">
        <title>Whole genome analyses suggest that Burkholderia sensu lato contains two further novel genera in the rhizoxinica-symbiotica group Mycetohabitans gen. nov., and Trinickia gen. nov.: implications for the evolution of diazotrophy and nodulation in the Burkholderiaceae.</title>
        <authorList>
            <person name="Estrada-de los Santos P."/>
            <person name="Palmer M."/>
            <person name="Chavez-Ramirez B."/>
            <person name="Beukes C."/>
            <person name="Steenkamp E.T."/>
            <person name="Hirsch A.M."/>
            <person name="Manyaka P."/>
            <person name="Maluk M."/>
            <person name="Lafos M."/>
            <person name="Crook M."/>
            <person name="Gross E."/>
            <person name="Simon M.F."/>
            <person name="Bueno dos Reis Junior F."/>
            <person name="Poole P.S."/>
            <person name="Venter S.N."/>
            <person name="James E.K."/>
        </authorList>
    </citation>
    <scope>NUCLEOTIDE SEQUENCE [LARGE SCALE GENOMIC DNA]</scope>
    <source>
        <strain evidence="3 4">GIMN1.004</strain>
    </source>
</reference>
<gene>
    <name evidence="3" type="ORF">C0Z18_02250</name>
</gene>
<dbReference type="RefSeq" id="WP_102643989.1">
    <property type="nucleotide sequence ID" value="NZ_PNYA01000002.1"/>
</dbReference>
<name>A0A2N7W1L9_9BURK</name>
<comment type="similarity">
    <text evidence="1">Belongs to the thioesterase family.</text>
</comment>
<dbReference type="Proteomes" id="UP000235616">
    <property type="component" value="Unassembled WGS sequence"/>
</dbReference>
<dbReference type="InterPro" id="IPR001031">
    <property type="entry name" value="Thioesterase"/>
</dbReference>
<evidence type="ECO:0000259" key="2">
    <source>
        <dbReference type="Pfam" id="PF00975"/>
    </source>
</evidence>
<keyword evidence="4" id="KW-1185">Reference proteome</keyword>
<dbReference type="GO" id="GO:0008610">
    <property type="term" value="P:lipid biosynthetic process"/>
    <property type="evidence" value="ECO:0007669"/>
    <property type="project" value="TreeGrafter"/>
</dbReference>
<evidence type="ECO:0000313" key="4">
    <source>
        <dbReference type="Proteomes" id="UP000235616"/>
    </source>
</evidence>
<feature type="domain" description="Thioesterase" evidence="2">
    <location>
        <begin position="19"/>
        <end position="242"/>
    </location>
</feature>
<accession>A0A2N7W1L9</accession>
<evidence type="ECO:0000313" key="3">
    <source>
        <dbReference type="EMBL" id="PMS23300.1"/>
    </source>
</evidence>
<dbReference type="InterPro" id="IPR012223">
    <property type="entry name" value="TEII"/>
</dbReference>
<sequence length="253" mass="28126">MTYPTPWLIRPPRSDAQWRLFCFSYAGGSAADFLPWQAKLAPRIDVCPLQLPGRGGRLRETPMLSPAEVVDAALDAVRPYCDMPFACFGHSLGALLAFEFTRRCRTLGLPMPVRLMVSGCGSPSSERDTEPLHLMDDDALVAALRRYNGTPVDVLNNRELMELVMPVIRADFELVSNYVYRPLPALDVPLTVLAGRGDTHVRPGQVEGWRAETTAACDVNWFDGDHFFIRQNADDVLRLVESALVEPRDAVLA</sequence>
<evidence type="ECO:0000256" key="1">
    <source>
        <dbReference type="ARBA" id="ARBA00007169"/>
    </source>
</evidence>
<comment type="caution">
    <text evidence="3">The sequence shown here is derived from an EMBL/GenBank/DDBJ whole genome shotgun (WGS) entry which is preliminary data.</text>
</comment>
<dbReference type="SUPFAM" id="SSF53474">
    <property type="entry name" value="alpha/beta-Hydrolases"/>
    <property type="match status" value="1"/>
</dbReference>
<proteinExistence type="inferred from homology"/>
<dbReference type="InterPro" id="IPR029058">
    <property type="entry name" value="AB_hydrolase_fold"/>
</dbReference>